<evidence type="ECO:0000256" key="4">
    <source>
        <dbReference type="ARBA" id="ARBA00022723"/>
    </source>
</evidence>
<proteinExistence type="inferred from homology"/>
<keyword evidence="2 6" id="KW-0031">Aminopeptidase</keyword>
<evidence type="ECO:0000256" key="2">
    <source>
        <dbReference type="ARBA" id="ARBA00022438"/>
    </source>
</evidence>
<dbReference type="InterPro" id="IPR000994">
    <property type="entry name" value="Pept_M24"/>
</dbReference>
<dbReference type="PRINTS" id="PR00599">
    <property type="entry name" value="MAPEPTIDASE"/>
</dbReference>
<protein>
    <recommendedName>
        <fullName evidence="6">Methionine aminopeptidase</fullName>
        <ecNumber evidence="6">3.4.11.18</ecNumber>
    </recommendedName>
</protein>
<dbReference type="GO" id="GO:0006508">
    <property type="term" value="P:proteolysis"/>
    <property type="evidence" value="ECO:0007669"/>
    <property type="project" value="UniProtKB-KW"/>
</dbReference>
<dbReference type="InterPro" id="IPR001714">
    <property type="entry name" value="Pept_M24_MAP"/>
</dbReference>
<dbReference type="EMBL" id="LBWB01000025">
    <property type="protein sequence ID" value="KKQ99307.1"/>
    <property type="molecule type" value="Genomic_DNA"/>
</dbReference>
<dbReference type="AlphaFoldDB" id="A0A0G0M7T9"/>
<dbReference type="GO" id="GO:0005829">
    <property type="term" value="C:cytosol"/>
    <property type="evidence" value="ECO:0007669"/>
    <property type="project" value="TreeGrafter"/>
</dbReference>
<comment type="function">
    <text evidence="1">Removes the N-terminal methionine from nascent proteins. The N-terminal methionine is often cleaved when the second residue in the primary sequence is small and uncharged (Met-Ala-, Cys, Gly, Pro, Ser, Thr, or Val). Requires deformylation of the N(alpha)-formylated initiator methionine before it can be hydrolyzed.</text>
</comment>
<dbReference type="GO" id="GO:0046872">
    <property type="term" value="F:metal ion binding"/>
    <property type="evidence" value="ECO:0007669"/>
    <property type="project" value="UniProtKB-KW"/>
</dbReference>
<dbReference type="PANTHER" id="PTHR43330">
    <property type="entry name" value="METHIONINE AMINOPEPTIDASE"/>
    <property type="match status" value="1"/>
</dbReference>
<dbReference type="GO" id="GO:0004239">
    <property type="term" value="F:initiator methionyl aminopeptidase activity"/>
    <property type="evidence" value="ECO:0007669"/>
    <property type="project" value="UniProtKB-EC"/>
</dbReference>
<dbReference type="PANTHER" id="PTHR43330:SF27">
    <property type="entry name" value="METHIONINE AMINOPEPTIDASE"/>
    <property type="match status" value="1"/>
</dbReference>
<organism evidence="8 9">
    <name type="scientific">Candidatus Woesebacteria bacterium GW2011_GWB1_39_12</name>
    <dbReference type="NCBI Taxonomy" id="1618574"/>
    <lineage>
        <taxon>Bacteria</taxon>
        <taxon>Candidatus Woeseibacteriota</taxon>
    </lineage>
</organism>
<reference evidence="8 9" key="1">
    <citation type="journal article" date="2015" name="Nature">
        <title>rRNA introns, odd ribosomes, and small enigmatic genomes across a large radiation of phyla.</title>
        <authorList>
            <person name="Brown C.T."/>
            <person name="Hug L.A."/>
            <person name="Thomas B.C."/>
            <person name="Sharon I."/>
            <person name="Castelle C.J."/>
            <person name="Singh A."/>
            <person name="Wilkins M.J."/>
            <person name="Williams K.H."/>
            <person name="Banfield J.F."/>
        </authorList>
    </citation>
    <scope>NUCLEOTIDE SEQUENCE [LARGE SCALE GENOMIC DNA]</scope>
</reference>
<dbReference type="STRING" id="1618574.UT24_C0025G0024"/>
<evidence type="ECO:0000259" key="7">
    <source>
        <dbReference type="Pfam" id="PF00557"/>
    </source>
</evidence>
<name>A0A0G0M7T9_9BACT</name>
<evidence type="ECO:0000256" key="6">
    <source>
        <dbReference type="RuleBase" id="RU003653"/>
    </source>
</evidence>
<sequence>MTENDGIIIKTQNEIEHIIEGGKKLSGVKNELKNSVKEGVNAKEIDDLASELIEKEGAKASFKMVPGYSWATCVNINDGVVHGIPKPSVVFRKGDVVSVDVGMFYKGFHTDTSFTLVVGSNPTFEKFLATGRKALEKAISQVRVENRIYDISEAIESVVKGGGYSPIRALVGHGVGRDLHEEPQIPCFTNGNREKSPTIALGNVFAIEVMYAMGNPDIKIAPDGWTISTSDGTISGLFEDTVVVSKEGPLVIT</sequence>
<dbReference type="Gene3D" id="3.90.230.10">
    <property type="entry name" value="Creatinase/methionine aminopeptidase superfamily"/>
    <property type="match status" value="1"/>
</dbReference>
<accession>A0A0G0M7T9</accession>
<dbReference type="Proteomes" id="UP000033881">
    <property type="component" value="Unassembled WGS sequence"/>
</dbReference>
<dbReference type="Pfam" id="PF00557">
    <property type="entry name" value="Peptidase_M24"/>
    <property type="match status" value="1"/>
</dbReference>
<dbReference type="InterPro" id="IPR036005">
    <property type="entry name" value="Creatinase/aminopeptidase-like"/>
</dbReference>
<feature type="domain" description="Peptidase M24" evidence="7">
    <location>
        <begin position="22"/>
        <end position="245"/>
    </location>
</feature>
<comment type="catalytic activity">
    <reaction evidence="6">
        <text>Release of N-terminal amino acids, preferentially methionine, from peptides and arylamides.</text>
        <dbReference type="EC" id="3.4.11.18"/>
    </reaction>
</comment>
<dbReference type="GO" id="GO:0070006">
    <property type="term" value="F:metalloaminopeptidase activity"/>
    <property type="evidence" value="ECO:0007669"/>
    <property type="project" value="InterPro"/>
</dbReference>
<keyword evidence="4 6" id="KW-0479">Metal-binding</keyword>
<comment type="caution">
    <text evidence="8">The sequence shown here is derived from an EMBL/GenBank/DDBJ whole genome shotgun (WGS) entry which is preliminary data.</text>
</comment>
<evidence type="ECO:0000313" key="9">
    <source>
        <dbReference type="Proteomes" id="UP000033881"/>
    </source>
</evidence>
<comment type="similarity">
    <text evidence="6">Belongs to the peptidase M24A family.</text>
</comment>
<keyword evidence="5" id="KW-0378">Hydrolase</keyword>
<gene>
    <name evidence="8" type="ORF">UT24_C0025G0024</name>
</gene>
<dbReference type="EC" id="3.4.11.18" evidence="6"/>
<comment type="cofactor">
    <cofactor evidence="6">
        <name>Co(2+)</name>
        <dbReference type="ChEBI" id="CHEBI:48828"/>
    </cofactor>
    <cofactor evidence="6">
        <name>Zn(2+)</name>
        <dbReference type="ChEBI" id="CHEBI:29105"/>
    </cofactor>
    <cofactor evidence="6">
        <name>Mn(2+)</name>
        <dbReference type="ChEBI" id="CHEBI:29035"/>
    </cofactor>
    <cofactor evidence="6">
        <name>Fe(2+)</name>
        <dbReference type="ChEBI" id="CHEBI:29033"/>
    </cofactor>
    <text evidence="6">Binds 2 divalent metal cations per subunit. Has a high-affinity and a low affinity metal-binding site. The true nature of the physiological cofactor is under debate. The enzyme is active with cobalt, zinc, manganese or divalent iron ions.</text>
</comment>
<evidence type="ECO:0000313" key="8">
    <source>
        <dbReference type="EMBL" id="KKQ99307.1"/>
    </source>
</evidence>
<dbReference type="NCBIfam" id="TIGR00500">
    <property type="entry name" value="met_pdase_I"/>
    <property type="match status" value="1"/>
</dbReference>
<dbReference type="PATRIC" id="fig|1618574.4.peg.1507"/>
<dbReference type="SUPFAM" id="SSF55920">
    <property type="entry name" value="Creatinase/aminopeptidase"/>
    <property type="match status" value="1"/>
</dbReference>
<evidence type="ECO:0000256" key="1">
    <source>
        <dbReference type="ARBA" id="ARBA00002521"/>
    </source>
</evidence>
<evidence type="ECO:0000256" key="5">
    <source>
        <dbReference type="ARBA" id="ARBA00022801"/>
    </source>
</evidence>
<evidence type="ECO:0000256" key="3">
    <source>
        <dbReference type="ARBA" id="ARBA00022670"/>
    </source>
</evidence>
<dbReference type="InterPro" id="IPR002467">
    <property type="entry name" value="Pept_M24A_MAP1"/>
</dbReference>
<keyword evidence="3 6" id="KW-0645">Protease</keyword>